<dbReference type="AlphaFoldDB" id="A0A0L9UZK7"/>
<accession>A0A0L9UZK7</accession>
<feature type="region of interest" description="Disordered" evidence="1">
    <location>
        <begin position="101"/>
        <end position="136"/>
    </location>
</feature>
<keyword evidence="2" id="KW-0812">Transmembrane</keyword>
<organism evidence="3 4">
    <name type="scientific">Phaseolus angularis</name>
    <name type="common">Azuki bean</name>
    <name type="synonym">Vigna angularis</name>
    <dbReference type="NCBI Taxonomy" id="3914"/>
    <lineage>
        <taxon>Eukaryota</taxon>
        <taxon>Viridiplantae</taxon>
        <taxon>Streptophyta</taxon>
        <taxon>Embryophyta</taxon>
        <taxon>Tracheophyta</taxon>
        <taxon>Spermatophyta</taxon>
        <taxon>Magnoliopsida</taxon>
        <taxon>eudicotyledons</taxon>
        <taxon>Gunneridae</taxon>
        <taxon>Pentapetalae</taxon>
        <taxon>rosids</taxon>
        <taxon>fabids</taxon>
        <taxon>Fabales</taxon>
        <taxon>Fabaceae</taxon>
        <taxon>Papilionoideae</taxon>
        <taxon>50 kb inversion clade</taxon>
        <taxon>NPAAA clade</taxon>
        <taxon>indigoferoid/millettioid clade</taxon>
        <taxon>Phaseoleae</taxon>
        <taxon>Vigna</taxon>
    </lineage>
</organism>
<feature type="transmembrane region" description="Helical" evidence="2">
    <location>
        <begin position="73"/>
        <end position="97"/>
    </location>
</feature>
<feature type="region of interest" description="Disordered" evidence="1">
    <location>
        <begin position="217"/>
        <end position="239"/>
    </location>
</feature>
<evidence type="ECO:0000313" key="3">
    <source>
        <dbReference type="EMBL" id="KOM48007.1"/>
    </source>
</evidence>
<feature type="region of interest" description="Disordered" evidence="1">
    <location>
        <begin position="1"/>
        <end position="57"/>
    </location>
</feature>
<keyword evidence="2" id="KW-0472">Membrane</keyword>
<feature type="compositionally biased region" description="Low complexity" evidence="1">
    <location>
        <begin position="126"/>
        <end position="136"/>
    </location>
</feature>
<dbReference type="Proteomes" id="UP000053144">
    <property type="component" value="Chromosome 7"/>
</dbReference>
<gene>
    <name evidence="3" type="ORF">LR48_Vigan07g171100</name>
</gene>
<proteinExistence type="predicted"/>
<keyword evidence="2" id="KW-1133">Transmembrane helix</keyword>
<sequence>MQEAIRTRSKKTTEPLFEGLDESRRRRRIRTSRELFPSPETLLQTSPQGSVHSTRSMENNNARRTLADYIIKCYIRILDFIYGFWLYVIQFFLVVHLEAPSGSPPPRRHLRLPPPVPPLPEGEVCTTGTTRGGRVTTGVAMGTEERRGKECEGHAHIAFVAPVGLRFWLCRRRHRRCFPLQMIVNLTGRHPPRLHEPAPPPEMLTLFTPPLCQQKMEGTDDAQRKGNQTKEEKFGGSLTCPRISILGEEKREIRGKRTAEIENE</sequence>
<feature type="compositionally biased region" description="Basic and acidic residues" evidence="1">
    <location>
        <begin position="217"/>
        <end position="234"/>
    </location>
</feature>
<evidence type="ECO:0000256" key="1">
    <source>
        <dbReference type="SAM" id="MobiDB-lite"/>
    </source>
</evidence>
<evidence type="ECO:0000256" key="2">
    <source>
        <dbReference type="SAM" id="Phobius"/>
    </source>
</evidence>
<name>A0A0L9UZK7_PHAAN</name>
<protein>
    <submittedName>
        <fullName evidence="3">Uncharacterized protein</fullName>
    </submittedName>
</protein>
<evidence type="ECO:0000313" key="4">
    <source>
        <dbReference type="Proteomes" id="UP000053144"/>
    </source>
</evidence>
<dbReference type="Gramene" id="KOM48007">
    <property type="protein sequence ID" value="KOM48007"/>
    <property type="gene ID" value="LR48_Vigan07g171100"/>
</dbReference>
<reference evidence="4" key="1">
    <citation type="journal article" date="2015" name="Proc. Natl. Acad. Sci. U.S.A.">
        <title>Genome sequencing of adzuki bean (Vigna angularis) provides insight into high starch and low fat accumulation and domestication.</title>
        <authorList>
            <person name="Yang K."/>
            <person name="Tian Z."/>
            <person name="Chen C."/>
            <person name="Luo L."/>
            <person name="Zhao B."/>
            <person name="Wang Z."/>
            <person name="Yu L."/>
            <person name="Li Y."/>
            <person name="Sun Y."/>
            <person name="Li W."/>
            <person name="Chen Y."/>
            <person name="Li Y."/>
            <person name="Zhang Y."/>
            <person name="Ai D."/>
            <person name="Zhao J."/>
            <person name="Shang C."/>
            <person name="Ma Y."/>
            <person name="Wu B."/>
            <person name="Wang M."/>
            <person name="Gao L."/>
            <person name="Sun D."/>
            <person name="Zhang P."/>
            <person name="Guo F."/>
            <person name="Wang W."/>
            <person name="Li Y."/>
            <person name="Wang J."/>
            <person name="Varshney R.K."/>
            <person name="Wang J."/>
            <person name="Ling H.Q."/>
            <person name="Wan P."/>
        </authorList>
    </citation>
    <scope>NUCLEOTIDE SEQUENCE</scope>
    <source>
        <strain evidence="4">cv. Jingnong 6</strain>
    </source>
</reference>
<dbReference type="EMBL" id="CM003377">
    <property type="protein sequence ID" value="KOM48007.1"/>
    <property type="molecule type" value="Genomic_DNA"/>
</dbReference>
<feature type="compositionally biased region" description="Polar residues" evidence="1">
    <location>
        <begin position="41"/>
        <end position="57"/>
    </location>
</feature>